<sequence>MLTENLIESARELSGDIVSLRRAIHAEPELGLHTPKTMAKVRAALADLPLTWREGTSTTGQVATLEGGIPVKGQSRRVLLRGDMDALPMDEKTDLEFASTVPGRMHACGHDTHTAMLAGAARLLCAKREQIAGTIDFMFQPGEEGYHGARFMLEDRLIDPLPDAAFALHIMPNAPFGVLAGRPGPLMAAADAFTITLTGQGGHASMPHDCVDPLPGTAALVSAIQAMVTRRFNAASAVVVTVTQIHAGTAFNVIPDEATINGTIRTLSKEHRLKARELLTDMASHVAAAHGLSANVEIVEGFPVTICDPRAVDLGRAVATEIGGPEGWRDLADPIMGAEDFSYLLEKVPGAMFFLGVANEGEDWRSCCAIHSPRMHVDENALPKGTAMLAGCALKFLAEGFADQ</sequence>
<dbReference type="EMBL" id="CP127221">
    <property type="protein sequence ID" value="WIW95783.1"/>
    <property type="molecule type" value="Genomic_DNA"/>
</dbReference>
<feature type="binding site" evidence="2">
    <location>
        <position position="169"/>
    </location>
    <ligand>
        <name>Mn(2+)</name>
        <dbReference type="ChEBI" id="CHEBI:29035"/>
        <label>2</label>
    </ligand>
</feature>
<dbReference type="NCBIfam" id="TIGR01891">
    <property type="entry name" value="amidohydrolases"/>
    <property type="match status" value="1"/>
</dbReference>
<feature type="binding site" evidence="2">
    <location>
        <position position="108"/>
    </location>
    <ligand>
        <name>Mn(2+)</name>
        <dbReference type="ChEBI" id="CHEBI:29035"/>
        <label>2</label>
    </ligand>
</feature>
<keyword evidence="1" id="KW-0378">Hydrolase</keyword>
<accession>A0A9Y2F537</accession>
<organism evidence="4 5">
    <name type="scientific">Altererythrobacter rubellus</name>
    <dbReference type="NCBI Taxonomy" id="2173831"/>
    <lineage>
        <taxon>Bacteria</taxon>
        <taxon>Pseudomonadati</taxon>
        <taxon>Pseudomonadota</taxon>
        <taxon>Alphaproteobacteria</taxon>
        <taxon>Sphingomonadales</taxon>
        <taxon>Erythrobacteraceae</taxon>
        <taxon>Altererythrobacter</taxon>
    </lineage>
</organism>
<dbReference type="GO" id="GO:0046872">
    <property type="term" value="F:metal ion binding"/>
    <property type="evidence" value="ECO:0007669"/>
    <property type="project" value="UniProtKB-KW"/>
</dbReference>
<dbReference type="PANTHER" id="PTHR11014:SF63">
    <property type="entry name" value="METALLOPEPTIDASE, PUTATIVE (AFU_ORTHOLOGUE AFUA_6G09600)-RELATED"/>
    <property type="match status" value="1"/>
</dbReference>
<dbReference type="PIRSF" id="PIRSF005962">
    <property type="entry name" value="Pept_M20D_amidohydro"/>
    <property type="match status" value="1"/>
</dbReference>
<dbReference type="InterPro" id="IPR002933">
    <property type="entry name" value="Peptidase_M20"/>
</dbReference>
<dbReference type="Proteomes" id="UP001231445">
    <property type="component" value="Chromosome"/>
</dbReference>
<dbReference type="RefSeq" id="WP_285976096.1">
    <property type="nucleotide sequence ID" value="NZ_CP127221.1"/>
</dbReference>
<keyword evidence="2" id="KW-0479">Metal-binding</keyword>
<evidence type="ECO:0000256" key="2">
    <source>
        <dbReference type="PIRSR" id="PIRSR005962-1"/>
    </source>
</evidence>
<dbReference type="Pfam" id="PF07687">
    <property type="entry name" value="M20_dimer"/>
    <property type="match status" value="1"/>
</dbReference>
<keyword evidence="2" id="KW-0464">Manganese</keyword>
<reference evidence="4 5" key="1">
    <citation type="submission" date="2023-06" db="EMBL/GenBank/DDBJ databases">
        <title>Altererythrobacter rubellus NBRC 112769 genome.</title>
        <authorList>
            <person name="Zhang K."/>
        </authorList>
    </citation>
    <scope>NUCLEOTIDE SEQUENCE [LARGE SCALE GENOMIC DNA]</scope>
    <source>
        <strain evidence="4 5">NBRC 112769</strain>
    </source>
</reference>
<dbReference type="GO" id="GO:0019877">
    <property type="term" value="P:diaminopimelate biosynthetic process"/>
    <property type="evidence" value="ECO:0007669"/>
    <property type="project" value="UniProtKB-ARBA"/>
</dbReference>
<protein>
    <submittedName>
        <fullName evidence="4">M20 family metallopeptidase</fullName>
    </submittedName>
</protein>
<feature type="domain" description="Peptidase M20 dimerisation" evidence="3">
    <location>
        <begin position="193"/>
        <end position="288"/>
    </location>
</feature>
<feature type="binding site" evidence="2">
    <location>
        <position position="110"/>
    </location>
    <ligand>
        <name>Mn(2+)</name>
        <dbReference type="ChEBI" id="CHEBI:29035"/>
        <label>2</label>
    </ligand>
</feature>
<dbReference type="Gene3D" id="3.40.630.10">
    <property type="entry name" value="Zn peptidases"/>
    <property type="match status" value="1"/>
</dbReference>
<evidence type="ECO:0000256" key="1">
    <source>
        <dbReference type="ARBA" id="ARBA00022801"/>
    </source>
</evidence>
<dbReference type="SUPFAM" id="SSF53187">
    <property type="entry name" value="Zn-dependent exopeptidases"/>
    <property type="match status" value="1"/>
</dbReference>
<dbReference type="GO" id="GO:0050118">
    <property type="term" value="F:N-acetyldiaminopimelate deacetylase activity"/>
    <property type="evidence" value="ECO:0007669"/>
    <property type="project" value="UniProtKB-ARBA"/>
</dbReference>
<gene>
    <name evidence="4" type="ORF">QQX03_01380</name>
</gene>
<dbReference type="InterPro" id="IPR017439">
    <property type="entry name" value="Amidohydrolase"/>
</dbReference>
<keyword evidence="5" id="KW-1185">Reference proteome</keyword>
<evidence type="ECO:0000259" key="3">
    <source>
        <dbReference type="Pfam" id="PF07687"/>
    </source>
</evidence>
<proteinExistence type="predicted"/>
<dbReference type="Gene3D" id="3.30.70.360">
    <property type="match status" value="1"/>
</dbReference>
<dbReference type="CDD" id="cd03886">
    <property type="entry name" value="M20_Acy1"/>
    <property type="match status" value="1"/>
</dbReference>
<dbReference type="SUPFAM" id="SSF55031">
    <property type="entry name" value="Bacterial exopeptidase dimerisation domain"/>
    <property type="match status" value="1"/>
</dbReference>
<evidence type="ECO:0000313" key="4">
    <source>
        <dbReference type="EMBL" id="WIW95783.1"/>
    </source>
</evidence>
<dbReference type="PANTHER" id="PTHR11014">
    <property type="entry name" value="PEPTIDASE M20 FAMILY MEMBER"/>
    <property type="match status" value="1"/>
</dbReference>
<dbReference type="FunFam" id="3.30.70.360:FF:000001">
    <property type="entry name" value="N-acetyldiaminopimelate deacetylase"/>
    <property type="match status" value="1"/>
</dbReference>
<dbReference type="InterPro" id="IPR011650">
    <property type="entry name" value="Peptidase_M20_dimer"/>
</dbReference>
<dbReference type="AlphaFoldDB" id="A0A9Y2F537"/>
<feature type="binding site" evidence="2">
    <location>
        <position position="144"/>
    </location>
    <ligand>
        <name>Mn(2+)</name>
        <dbReference type="ChEBI" id="CHEBI:29035"/>
        <label>2</label>
    </ligand>
</feature>
<comment type="cofactor">
    <cofactor evidence="2">
        <name>Mn(2+)</name>
        <dbReference type="ChEBI" id="CHEBI:29035"/>
    </cofactor>
    <text evidence="2">The Mn(2+) ion enhances activity.</text>
</comment>
<name>A0A9Y2F537_9SPHN</name>
<dbReference type="KEGG" id="arue:QQX03_01380"/>
<dbReference type="InterPro" id="IPR036264">
    <property type="entry name" value="Bact_exopeptidase_dim_dom"/>
</dbReference>
<dbReference type="Pfam" id="PF01546">
    <property type="entry name" value="Peptidase_M20"/>
    <property type="match status" value="1"/>
</dbReference>
<feature type="binding site" evidence="2">
    <location>
        <position position="371"/>
    </location>
    <ligand>
        <name>Mn(2+)</name>
        <dbReference type="ChEBI" id="CHEBI:29035"/>
        <label>2</label>
    </ligand>
</feature>
<evidence type="ECO:0000313" key="5">
    <source>
        <dbReference type="Proteomes" id="UP001231445"/>
    </source>
</evidence>